<name>A0A7D9H6C2_9GAMM</name>
<dbReference type="AlphaFoldDB" id="A0A7D9H6C2"/>
<feature type="transmembrane region" description="Helical" evidence="1">
    <location>
        <begin position="66"/>
        <end position="86"/>
    </location>
</feature>
<reference evidence="2" key="1">
    <citation type="submission" date="2019-07" db="EMBL/GenBank/DDBJ databases">
        <authorList>
            <person name="Weber M."/>
            <person name="Kostadinov I."/>
            <person name="Kostadinov D I."/>
        </authorList>
    </citation>
    <scope>NUCLEOTIDE SEQUENCE</scope>
    <source>
        <strain evidence="2">Gfbio:sag-sample-m06:053724c1-46a9-4a36-b237-ea2bf867836b</strain>
    </source>
</reference>
<keyword evidence="1" id="KW-0812">Transmembrane</keyword>
<feature type="transmembrane region" description="Helical" evidence="1">
    <location>
        <begin position="581"/>
        <end position="603"/>
    </location>
</feature>
<proteinExistence type="predicted"/>
<feature type="transmembrane region" description="Helical" evidence="1">
    <location>
        <begin position="191"/>
        <end position="210"/>
    </location>
</feature>
<organism evidence="2">
    <name type="scientific">uncultured Woeseiaceae bacterium</name>
    <dbReference type="NCBI Taxonomy" id="1983305"/>
    <lineage>
        <taxon>Bacteria</taxon>
        <taxon>Pseudomonadati</taxon>
        <taxon>Pseudomonadota</taxon>
        <taxon>Gammaproteobacteria</taxon>
        <taxon>Woeseiales</taxon>
        <taxon>Woeseiaceae</taxon>
        <taxon>environmental samples</taxon>
    </lineage>
</organism>
<dbReference type="Gene3D" id="3.40.50.150">
    <property type="entry name" value="Vaccinia Virus protein VP39"/>
    <property type="match status" value="1"/>
</dbReference>
<feature type="transmembrane region" description="Helical" evidence="1">
    <location>
        <begin position="33"/>
        <end position="54"/>
    </location>
</feature>
<feature type="transmembrane region" description="Helical" evidence="1">
    <location>
        <begin position="649"/>
        <end position="667"/>
    </location>
</feature>
<keyword evidence="1" id="KW-0472">Membrane</keyword>
<dbReference type="InterPro" id="IPR029063">
    <property type="entry name" value="SAM-dependent_MTases_sf"/>
</dbReference>
<feature type="transmembrane region" description="Helical" evidence="1">
    <location>
        <begin position="780"/>
        <end position="798"/>
    </location>
</feature>
<sequence length="800" mass="87419">MRRLLLATLFVSAAAIAYEILLMRVLSIVQWHHFAYMIISLALLGYGASGTFIALCKRWLEPRFELAFSISALLFSVTIVVCFMLGQQVPFNALEIVWNPRQLWNLALIYLIYFVPFFFAACCIGLAFTCRRSHINRIYFFDLFGAGLGAMLIIGSLFLLSPQNALIMLALLALIASALMGIGVTARKPLFALQFVCLLVLLVGLPQNWLGLRMSEYKALNQALQVVDSNVLSASSSPLGLLTVVESPRAPFRYAPGLSINTRFEVPGQMAVFTDGDGMSVITRFDGDLDALAYMGDVTAALPYALLDTPQVLILGAGGGADVLLALVNGADKIDAVELNPQMTRLVAHTYADYAGHLYDDERITVHTAEARGFVVRSKDQYNLIQVALLDSFGASGSGVQALNESYLYTVEAIQDYLQHTAPGGMLAITRWLKLPPRDNLKLVATVIAALRQMGVAEPARRIAIIRSWNTSTLLVRNGEFSAKDIAAIREFARSHSFDTAFYPSMPASAANRFNLLDQPFLFDGVTALLGNEAKDFVERYKFQIAPATDNKPYFFHFFKWSALPEVMALRHRGGAGLIEWGYLILIATVIQGALAGAVLILLPLSRIKRSWPAGTGTRMGGYFFLLGLAFLFVEMAFIQKFILFLSHPLYAVAVVLSGFLIFAGLGSAYSPRLSQRMQPYGRSPARFAVAGILVIALLYITLLPMIFRELIGLADGIKMALSIVLIAPLAFCMGMPFPIGLKRLADNAPDFIPWAWGINGFASVMSAALATLLAIEFGFTAVVLLALGLYASAAAIIRD</sequence>
<gene>
    <name evidence="2" type="ORF">JTBM06_V1_470003</name>
</gene>
<keyword evidence="1" id="KW-1133">Transmembrane helix</keyword>
<evidence type="ECO:0000256" key="1">
    <source>
        <dbReference type="SAM" id="Phobius"/>
    </source>
</evidence>
<dbReference type="SUPFAM" id="SSF53335">
    <property type="entry name" value="S-adenosyl-L-methionine-dependent methyltransferases"/>
    <property type="match status" value="1"/>
</dbReference>
<feature type="transmembrane region" description="Helical" evidence="1">
    <location>
        <begin position="688"/>
        <end position="708"/>
    </location>
</feature>
<feature type="transmembrane region" description="Helical" evidence="1">
    <location>
        <begin position="752"/>
        <end position="774"/>
    </location>
</feature>
<feature type="transmembrane region" description="Helical" evidence="1">
    <location>
        <begin position="623"/>
        <end position="643"/>
    </location>
</feature>
<feature type="transmembrane region" description="Helical" evidence="1">
    <location>
        <begin position="165"/>
        <end position="184"/>
    </location>
</feature>
<feature type="transmembrane region" description="Helical" evidence="1">
    <location>
        <begin position="140"/>
        <end position="159"/>
    </location>
</feature>
<dbReference type="EMBL" id="LR633967">
    <property type="protein sequence ID" value="VUX56254.1"/>
    <property type="molecule type" value="Genomic_DNA"/>
</dbReference>
<feature type="transmembrane region" description="Helical" evidence="1">
    <location>
        <begin position="106"/>
        <end position="128"/>
    </location>
</feature>
<accession>A0A7D9H6C2</accession>
<protein>
    <submittedName>
        <fullName evidence="2">Spermidine synthase</fullName>
    </submittedName>
</protein>
<feature type="transmembrane region" description="Helical" evidence="1">
    <location>
        <begin position="720"/>
        <end position="740"/>
    </location>
</feature>
<dbReference type="CDD" id="cd02440">
    <property type="entry name" value="AdoMet_MTases"/>
    <property type="match status" value="1"/>
</dbReference>
<evidence type="ECO:0000313" key="2">
    <source>
        <dbReference type="EMBL" id="VUX56254.1"/>
    </source>
</evidence>